<dbReference type="Proteomes" id="UP001295444">
    <property type="component" value="Chromosome 02"/>
</dbReference>
<name>A0AAD1RFA8_PELCU</name>
<feature type="non-terminal residue" evidence="1">
    <location>
        <position position="68"/>
    </location>
</feature>
<keyword evidence="2" id="KW-1185">Reference proteome</keyword>
<organism evidence="1 2">
    <name type="scientific">Pelobates cultripes</name>
    <name type="common">Western spadefoot toad</name>
    <dbReference type="NCBI Taxonomy" id="61616"/>
    <lineage>
        <taxon>Eukaryota</taxon>
        <taxon>Metazoa</taxon>
        <taxon>Chordata</taxon>
        <taxon>Craniata</taxon>
        <taxon>Vertebrata</taxon>
        <taxon>Euteleostomi</taxon>
        <taxon>Amphibia</taxon>
        <taxon>Batrachia</taxon>
        <taxon>Anura</taxon>
        <taxon>Pelobatoidea</taxon>
        <taxon>Pelobatidae</taxon>
        <taxon>Pelobates</taxon>
    </lineage>
</organism>
<proteinExistence type="predicted"/>
<accession>A0AAD1RFA8</accession>
<sequence length="68" mass="7952">MEEKFHGMLQALRATLQADIWGITADLHEERCGLSRRPHEGAHKELIDQLFMLETDQDKLPFKETDME</sequence>
<reference evidence="1" key="1">
    <citation type="submission" date="2022-03" db="EMBL/GenBank/DDBJ databases">
        <authorList>
            <person name="Alioto T."/>
            <person name="Alioto T."/>
            <person name="Gomez Garrido J."/>
        </authorList>
    </citation>
    <scope>NUCLEOTIDE SEQUENCE</scope>
</reference>
<protein>
    <submittedName>
        <fullName evidence="1">Uncharacterized protein</fullName>
    </submittedName>
</protein>
<dbReference type="AlphaFoldDB" id="A0AAD1RFA8"/>
<evidence type="ECO:0000313" key="1">
    <source>
        <dbReference type="EMBL" id="CAH2251820.1"/>
    </source>
</evidence>
<gene>
    <name evidence="1" type="ORF">PECUL_23A045020</name>
</gene>
<evidence type="ECO:0000313" key="2">
    <source>
        <dbReference type="Proteomes" id="UP001295444"/>
    </source>
</evidence>
<dbReference type="EMBL" id="OW240913">
    <property type="protein sequence ID" value="CAH2251820.1"/>
    <property type="molecule type" value="Genomic_DNA"/>
</dbReference>